<evidence type="ECO:0000256" key="9">
    <source>
        <dbReference type="ARBA" id="ARBA00023065"/>
    </source>
</evidence>
<dbReference type="GO" id="GO:0005262">
    <property type="term" value="F:calcium channel activity"/>
    <property type="evidence" value="ECO:0007669"/>
    <property type="project" value="UniProtKB-KW"/>
</dbReference>
<keyword evidence="7" id="KW-0106">Calcium</keyword>
<dbReference type="SUPFAM" id="SSF55811">
    <property type="entry name" value="Nudix"/>
    <property type="match status" value="1"/>
</dbReference>
<evidence type="ECO:0000259" key="15">
    <source>
        <dbReference type="Pfam" id="PF25508"/>
    </source>
</evidence>
<reference evidence="16" key="2">
    <citation type="submission" date="2015-06" db="UniProtKB">
        <authorList>
            <consortium name="EnsemblMetazoa"/>
        </authorList>
    </citation>
    <scope>IDENTIFICATION</scope>
</reference>
<keyword evidence="3" id="KW-1003">Cell membrane</keyword>
<dbReference type="Gene3D" id="3.90.79.10">
    <property type="entry name" value="Nucleoside Triphosphate Pyrophosphohydrolase"/>
    <property type="match status" value="1"/>
</dbReference>
<dbReference type="KEGG" id="tut:107359800"/>
<evidence type="ECO:0000256" key="1">
    <source>
        <dbReference type="ARBA" id="ARBA00004651"/>
    </source>
</evidence>
<keyword evidence="2" id="KW-0813">Transport</keyword>
<dbReference type="InterPro" id="IPR050927">
    <property type="entry name" value="TRPM"/>
</dbReference>
<dbReference type="eggNOG" id="KOG3614">
    <property type="taxonomic scope" value="Eukaryota"/>
</dbReference>
<keyword evidence="6 13" id="KW-0812">Transmembrane</keyword>
<feature type="transmembrane region" description="Helical" evidence="13">
    <location>
        <begin position="943"/>
        <end position="963"/>
    </location>
</feature>
<sequence length="1586" mass="182030">MANSYQRQISASSSRAIIGGQGYHLNLGPSDSNSTTRNYIIADGKIHFWKNFGYEPEGHPFVKAAHDTDGEAIAAIMHRQWRMQPPRIVALIISNVDSLRDWSNPRQIDNFKKGLIKAANTTNMWIFTTGTNLGASKIIGDAVSNEIKERQSFHCHPSHSKSEGRGITKPPNLNFIGITREDAIKYADQLGSDKTDINIENQGNIPEEGKYDLNPDHTHFIVVRDSTINKTGINLFVLRLMGFLSTVGGCDFIRENVETDLHTKIKDVPDLCSLTNMEIPVVSIVVQGGYDCARLVVDCLKRQYPVVVLKGSGGLADLLAFAYSELEQRARETGPWGTWDPEYVENFLKPELVTKIAHFFPKLRENVLTRNLFRDRILECVRLAKQNSLSFITVLNMHNYSECKLENLSVYLLRALFASKPRSSNRVHDYSRSTHEGSTVSDDKILKELYLTLDWNCPDVASSEVLHRDPTYVVRLQKDLFQSALLRPDREEFVDLFLSNGFRLHKFVTPTRLRRLFKHIYEEEFFHTVCWEGVLGHSLLSRPSKHFIDTDLNWLIETCTGFNNFVNSDHLYYNVMSMYVYNAASAERKALAILTLWAIFSSRHKLAKTLWKHSDQPIHLALVASMVYSRLSSYVGDTNVKTDLKNYSRIFAEMATGVLDDCYNDATCRAFDVLSEESPDWNYKTAVDIASNARTKIFLAHQCCQKWLTDTFLGDIRIRELGWGVFTLPESFKIIVCAFLILPMFIWVRFKPRSSRGVVEEQEDDEKDGQDNQGGDEVGGLMNSGAGGENLAQMAAKTAGKAVSGVINIRGADYVTLIRDREVFIRQQPPLLTMIKLMWSAPITKFHTFQVFYIAYLVLFSIAVLYPSCGNQTLDYTVCVWTSLIVMEHIRRTWILYKKYTSIPLVWKCIEIFLIIIFIIVYTTYTAGLNLKFLTLSPYGRKVVLSVALLYFYYRLIAMYLPISPTLGPLLYRLRLMIGVDFLNFMRMAIVIIVSGGVVMQALLFPDLDLTLDVVKQAFHRAWFSLFLTPVGDLSADSKCKAYPAHRNDPSTCYAGKYNNTANPTLCPDDDLWSYIFAIQYFVLLKLIMMTLLYALFSATASKLEGRTEQIWKYQRYILVVDFANRLPLPAPLSIFCYIYFVLKWIFRTLSCYYCFKWMKNREGKNQPDGAFGEADTKYNMKLSEEDYNFWRHLARQYANKAEKNQEEKDIIKKQWEGVQSLAEEIEYEKRLMKKINTRVSELERMMTLSHVYLENIKHISSLKFGNLDAYGSSPSTTKSFHHILSRQSPYPGTRVQRIPVPDKYVPWEVMWIDYDPVAYTKQKMDFPQNFQHNVDEDILFLREYNIEQVTSKLPVFNWNSSSTNPAGITIDRTSWITKDGCTNLVYSLDSGIPRNPFGRTGLKGKGSLPRWGPNHYVMFVITRWRTSRIVSTGKLFEFIVEKNLPRWDQISLPNRFVPGDNWYGDLQTLFNVPDDQQWTNDENVEAFFTNCSLSNTNKPAESEDTVLVKFIKNDATYMDDPLNTDMAWKELVLIHVHFTGNDDLDKKMTPSLNWRIITEDVFLKLPSGQSTILQSVTNKLQATII</sequence>
<dbReference type="STRING" id="32264.T1K2M8"/>
<name>T1K2M8_TETUR</name>
<dbReference type="PANTHER" id="PTHR13800">
    <property type="entry name" value="TRANSIENT RECEPTOR POTENTIAL CATION CHANNEL, SUBFAMILY M, MEMBER 6"/>
    <property type="match status" value="1"/>
</dbReference>
<feature type="domain" description="TRPM SLOG" evidence="14">
    <location>
        <begin position="60"/>
        <end position="330"/>
    </location>
</feature>
<feature type="transmembrane region" description="Helical" evidence="13">
    <location>
        <begin position="1117"/>
        <end position="1143"/>
    </location>
</feature>
<dbReference type="Pfam" id="PF25508">
    <property type="entry name" value="TRPM2"/>
    <property type="match status" value="1"/>
</dbReference>
<accession>T1K2M8</accession>
<keyword evidence="8 13" id="KW-1133">Transmembrane helix</keyword>
<dbReference type="InterPro" id="IPR057366">
    <property type="entry name" value="TRPM-like"/>
</dbReference>
<evidence type="ECO:0000256" key="3">
    <source>
        <dbReference type="ARBA" id="ARBA00022475"/>
    </source>
</evidence>
<dbReference type="Pfam" id="PF18139">
    <property type="entry name" value="LSDAT_euk"/>
    <property type="match status" value="1"/>
</dbReference>
<feature type="transmembrane region" description="Helical" evidence="13">
    <location>
        <begin position="846"/>
        <end position="867"/>
    </location>
</feature>
<dbReference type="OrthoDB" id="301415at2759"/>
<dbReference type="GO" id="GO:0005886">
    <property type="term" value="C:plasma membrane"/>
    <property type="evidence" value="ECO:0007669"/>
    <property type="project" value="UniProtKB-SubCell"/>
</dbReference>
<proteinExistence type="predicted"/>
<dbReference type="eggNOG" id="KOG4195">
    <property type="taxonomic scope" value="Eukaryota"/>
</dbReference>
<keyword evidence="11" id="KW-0407">Ion channel</keyword>
<evidence type="ECO:0000256" key="12">
    <source>
        <dbReference type="SAM" id="MobiDB-lite"/>
    </source>
</evidence>
<protein>
    <submittedName>
        <fullName evidence="16">Uncharacterized protein</fullName>
    </submittedName>
</protein>
<keyword evidence="5" id="KW-0107">Calcium channel</keyword>
<reference evidence="17" key="1">
    <citation type="submission" date="2011-08" db="EMBL/GenBank/DDBJ databases">
        <authorList>
            <person name="Rombauts S."/>
        </authorList>
    </citation>
    <scope>NUCLEOTIDE SEQUENCE</scope>
    <source>
        <strain evidence="17">London</strain>
    </source>
</reference>
<evidence type="ECO:0000313" key="16">
    <source>
        <dbReference type="EnsemblMetazoa" id="tetur04g05640.1"/>
    </source>
</evidence>
<evidence type="ECO:0000313" key="17">
    <source>
        <dbReference type="Proteomes" id="UP000015104"/>
    </source>
</evidence>
<keyword evidence="4" id="KW-0109">Calcium transport</keyword>
<dbReference type="InterPro" id="IPR041491">
    <property type="entry name" value="TRPM_SLOG"/>
</dbReference>
<dbReference type="PANTHER" id="PTHR13800:SF1">
    <property type="entry name" value="TRANSIENT RECEPTOR POTENTIAL CATION CHANNEL TRPM"/>
    <property type="match status" value="1"/>
</dbReference>
<dbReference type="InterPro" id="IPR015797">
    <property type="entry name" value="NUDIX_hydrolase-like_dom_sf"/>
</dbReference>
<evidence type="ECO:0000259" key="14">
    <source>
        <dbReference type="Pfam" id="PF18139"/>
    </source>
</evidence>
<comment type="subcellular location">
    <subcellularLocation>
        <location evidence="1">Cell membrane</location>
        <topology evidence="1">Multi-pass membrane protein</topology>
    </subcellularLocation>
</comment>
<keyword evidence="10 13" id="KW-0472">Membrane</keyword>
<keyword evidence="17" id="KW-1185">Reference proteome</keyword>
<evidence type="ECO:0000256" key="11">
    <source>
        <dbReference type="ARBA" id="ARBA00023303"/>
    </source>
</evidence>
<evidence type="ECO:0000256" key="8">
    <source>
        <dbReference type="ARBA" id="ARBA00022989"/>
    </source>
</evidence>
<evidence type="ECO:0000256" key="7">
    <source>
        <dbReference type="ARBA" id="ARBA00022837"/>
    </source>
</evidence>
<evidence type="ECO:0000256" key="4">
    <source>
        <dbReference type="ARBA" id="ARBA00022568"/>
    </source>
</evidence>
<feature type="region of interest" description="Disordered" evidence="12">
    <location>
        <begin position="758"/>
        <end position="779"/>
    </location>
</feature>
<evidence type="ECO:0000256" key="13">
    <source>
        <dbReference type="SAM" id="Phobius"/>
    </source>
</evidence>
<gene>
    <name evidence="16" type="primary">107359800</name>
</gene>
<dbReference type="HOGENOM" id="CLU_242406_0_0_1"/>
<dbReference type="Pfam" id="PF25969">
    <property type="entry name" value="NUDT9_N"/>
    <property type="match status" value="1"/>
</dbReference>
<evidence type="ECO:0000256" key="10">
    <source>
        <dbReference type="ARBA" id="ARBA00023136"/>
    </source>
</evidence>
<evidence type="ECO:0000256" key="5">
    <source>
        <dbReference type="ARBA" id="ARBA00022673"/>
    </source>
</evidence>
<feature type="transmembrane region" description="Helical" evidence="13">
    <location>
        <begin position="984"/>
        <end position="1005"/>
    </location>
</feature>
<dbReference type="EnsemblMetazoa" id="tetur04g05640.1">
    <property type="protein sequence ID" value="tetur04g05640.1"/>
    <property type="gene ID" value="tetur04g05640"/>
</dbReference>
<feature type="transmembrane region" description="Helical" evidence="13">
    <location>
        <begin position="1072"/>
        <end position="1097"/>
    </location>
</feature>
<keyword evidence="9" id="KW-0406">Ion transport</keyword>
<organism evidence="16 17">
    <name type="scientific">Tetranychus urticae</name>
    <name type="common">Two-spotted spider mite</name>
    <dbReference type="NCBI Taxonomy" id="32264"/>
    <lineage>
        <taxon>Eukaryota</taxon>
        <taxon>Metazoa</taxon>
        <taxon>Ecdysozoa</taxon>
        <taxon>Arthropoda</taxon>
        <taxon>Chelicerata</taxon>
        <taxon>Arachnida</taxon>
        <taxon>Acari</taxon>
        <taxon>Acariformes</taxon>
        <taxon>Trombidiformes</taxon>
        <taxon>Prostigmata</taxon>
        <taxon>Eleutherengona</taxon>
        <taxon>Raphignathae</taxon>
        <taxon>Tetranychoidea</taxon>
        <taxon>Tetranychidae</taxon>
        <taxon>Tetranychus</taxon>
    </lineage>
</organism>
<feature type="domain" description="TRPM-like" evidence="15">
    <location>
        <begin position="483"/>
        <end position="701"/>
    </location>
</feature>
<dbReference type="EMBL" id="CAEY01001365">
    <property type="status" value="NOT_ANNOTATED_CDS"/>
    <property type="molecule type" value="Genomic_DNA"/>
</dbReference>
<dbReference type="Proteomes" id="UP000015104">
    <property type="component" value="Unassembled WGS sequence"/>
</dbReference>
<evidence type="ECO:0000256" key="6">
    <source>
        <dbReference type="ARBA" id="ARBA00022692"/>
    </source>
</evidence>
<feature type="transmembrane region" description="Helical" evidence="13">
    <location>
        <begin position="902"/>
        <end position="923"/>
    </location>
</feature>
<evidence type="ECO:0000256" key="2">
    <source>
        <dbReference type="ARBA" id="ARBA00022448"/>
    </source>
</evidence>